<proteinExistence type="predicted"/>
<evidence type="ECO:0000313" key="3">
    <source>
        <dbReference type="Proteomes" id="UP000297229"/>
    </source>
</evidence>
<feature type="compositionally biased region" description="Basic and acidic residues" evidence="1">
    <location>
        <begin position="138"/>
        <end position="157"/>
    </location>
</feature>
<dbReference type="Proteomes" id="UP000297229">
    <property type="component" value="Unassembled WGS sequence"/>
</dbReference>
<organism evidence="2 3">
    <name type="scientific">Botrytis elliptica</name>
    <dbReference type="NCBI Taxonomy" id="278938"/>
    <lineage>
        <taxon>Eukaryota</taxon>
        <taxon>Fungi</taxon>
        <taxon>Dikarya</taxon>
        <taxon>Ascomycota</taxon>
        <taxon>Pezizomycotina</taxon>
        <taxon>Leotiomycetes</taxon>
        <taxon>Helotiales</taxon>
        <taxon>Sclerotiniaceae</taxon>
        <taxon>Botrytis</taxon>
    </lineage>
</organism>
<comment type="caution">
    <text evidence="2">The sequence shown here is derived from an EMBL/GenBank/DDBJ whole genome shotgun (WGS) entry which is preliminary data.</text>
</comment>
<sequence>MATDELIDHVQKKLEETDARLTTKCFTSMELFSAWEEKSSKGITPVPLADLELELNDMPEEYQKNNDVFVKTFYERLEIKKQGGEIAIEESFKISGSLRFIWTREERRLRLKDGKEEIRDGACNAAEKMEKGLSNPGERVEDYCEKTSSDAVATEER</sequence>
<accession>A0A4Z1JYE4</accession>
<protein>
    <submittedName>
        <fullName evidence="2">Uncharacterized protein</fullName>
    </submittedName>
</protein>
<reference evidence="2 3" key="1">
    <citation type="submission" date="2017-12" db="EMBL/GenBank/DDBJ databases">
        <title>Comparative genomics of Botrytis spp.</title>
        <authorList>
            <person name="Valero-Jimenez C.A."/>
            <person name="Tapia P."/>
            <person name="Veloso J."/>
            <person name="Silva-Moreno E."/>
            <person name="Staats M."/>
            <person name="Valdes J.H."/>
            <person name="Van Kan J.A.L."/>
        </authorList>
    </citation>
    <scope>NUCLEOTIDE SEQUENCE [LARGE SCALE GENOMIC DNA]</scope>
    <source>
        <strain evidence="2 3">Be9601</strain>
    </source>
</reference>
<feature type="region of interest" description="Disordered" evidence="1">
    <location>
        <begin position="129"/>
        <end position="157"/>
    </location>
</feature>
<keyword evidence="3" id="KW-1185">Reference proteome</keyword>
<dbReference type="EMBL" id="PQXM01000140">
    <property type="protein sequence ID" value="TGO76710.1"/>
    <property type="molecule type" value="Genomic_DNA"/>
</dbReference>
<evidence type="ECO:0000256" key="1">
    <source>
        <dbReference type="SAM" id="MobiDB-lite"/>
    </source>
</evidence>
<name>A0A4Z1JYE4_9HELO</name>
<dbReference type="AlphaFoldDB" id="A0A4Z1JYE4"/>
<evidence type="ECO:0000313" key="2">
    <source>
        <dbReference type="EMBL" id="TGO76710.1"/>
    </source>
</evidence>
<dbReference type="OrthoDB" id="3549505at2759"/>
<gene>
    <name evidence="2" type="ORF">BELL_0141g00160</name>
</gene>